<reference evidence="13 14" key="1">
    <citation type="submission" date="2020-04" db="EMBL/GenBank/DDBJ databases">
        <title>Perkinsus olseni comparative genomics.</title>
        <authorList>
            <person name="Bogema D.R."/>
        </authorList>
    </citation>
    <scope>NUCLEOTIDE SEQUENCE [LARGE SCALE GENOMIC DNA]</scope>
    <source>
        <strain evidence="13">00978-12</strain>
    </source>
</reference>
<keyword evidence="4" id="KW-0732">Signal</keyword>
<evidence type="ECO:0000256" key="5">
    <source>
        <dbReference type="ARBA" id="ARBA00022824"/>
    </source>
</evidence>
<dbReference type="PANTHER" id="PTHR20961:SF148">
    <property type="entry name" value="EGF DOMAIN-SPECIFIC O-LINKED N-ACETYLGLUCOSAMINE TRANSFERASE"/>
    <property type="match status" value="1"/>
</dbReference>
<dbReference type="AlphaFoldDB" id="A0A7J6PBA6"/>
<dbReference type="InterPro" id="IPR049625">
    <property type="entry name" value="Glyco_transf_61_cat"/>
</dbReference>
<evidence type="ECO:0000256" key="9">
    <source>
        <dbReference type="ARBA" id="ARBA00048317"/>
    </source>
</evidence>
<comment type="caution">
    <text evidence="13">The sequence shown here is derived from an EMBL/GenBank/DDBJ whole genome shotgun (WGS) entry which is preliminary data.</text>
</comment>
<dbReference type="GO" id="GO:0097363">
    <property type="term" value="F:protein O-acetylglucosaminyltransferase activity"/>
    <property type="evidence" value="ECO:0007669"/>
    <property type="project" value="UniProtKB-EC"/>
</dbReference>
<evidence type="ECO:0000256" key="1">
    <source>
        <dbReference type="ARBA" id="ARBA00011970"/>
    </source>
</evidence>
<feature type="domain" description="Glycosyltransferase 61 catalytic" evidence="12">
    <location>
        <begin position="619"/>
        <end position="708"/>
    </location>
</feature>
<dbReference type="EMBL" id="JABANP010000053">
    <property type="protein sequence ID" value="KAF4692870.1"/>
    <property type="molecule type" value="Genomic_DNA"/>
</dbReference>
<evidence type="ECO:0000256" key="3">
    <source>
        <dbReference type="ARBA" id="ARBA00022679"/>
    </source>
</evidence>
<accession>A0A7J6PBA6</accession>
<dbReference type="PANTHER" id="PTHR20961">
    <property type="entry name" value="GLYCOSYLTRANSFERASE"/>
    <property type="match status" value="1"/>
</dbReference>
<dbReference type="OrthoDB" id="440491at2759"/>
<dbReference type="Proteomes" id="UP000541610">
    <property type="component" value="Unassembled WGS sequence"/>
</dbReference>
<comment type="catalytic activity">
    <reaction evidence="10">
        <text>L-threonyl-[protein] + UDP-N-acetyl-alpha-D-glucosamine = 3-O-(N-acetyl-beta-D-glucosaminyl)-L-threonyl-[protein] + UDP + H(+)</text>
        <dbReference type="Rhea" id="RHEA:48908"/>
        <dbReference type="Rhea" id="RHEA-COMP:11060"/>
        <dbReference type="Rhea" id="RHEA-COMP:12252"/>
        <dbReference type="ChEBI" id="CHEBI:15378"/>
        <dbReference type="ChEBI" id="CHEBI:30013"/>
        <dbReference type="ChEBI" id="CHEBI:57705"/>
        <dbReference type="ChEBI" id="CHEBI:58223"/>
        <dbReference type="ChEBI" id="CHEBI:90840"/>
        <dbReference type="EC" id="2.4.1.255"/>
    </reaction>
</comment>
<name>A0A7J6PBA6_PEROL</name>
<evidence type="ECO:0000256" key="6">
    <source>
        <dbReference type="ARBA" id="ARBA00023180"/>
    </source>
</evidence>
<keyword evidence="3" id="KW-0808">Transferase</keyword>
<dbReference type="EC" id="2.4.1.255" evidence="1"/>
<protein>
    <recommendedName>
        <fullName evidence="7">EGF domain-specific O-linked N-acetylglucosamine transferase</fullName>
        <ecNumber evidence="1">2.4.1.255</ecNumber>
    </recommendedName>
    <alternativeName>
        <fullName evidence="8">Extracellular O-linked N-acetylglucosamine transferase</fullName>
    </alternativeName>
</protein>
<evidence type="ECO:0000313" key="14">
    <source>
        <dbReference type="Proteomes" id="UP000541610"/>
    </source>
</evidence>
<evidence type="ECO:0000256" key="10">
    <source>
        <dbReference type="ARBA" id="ARBA00049432"/>
    </source>
</evidence>
<evidence type="ECO:0000256" key="4">
    <source>
        <dbReference type="ARBA" id="ARBA00022729"/>
    </source>
</evidence>
<keyword evidence="2" id="KW-0328">Glycosyltransferase</keyword>
<evidence type="ECO:0000256" key="11">
    <source>
        <dbReference type="SAM" id="MobiDB-lite"/>
    </source>
</evidence>
<proteinExistence type="predicted"/>
<evidence type="ECO:0000256" key="8">
    <source>
        <dbReference type="ARBA" id="ARBA00042574"/>
    </source>
</evidence>
<evidence type="ECO:0000259" key="12">
    <source>
        <dbReference type="Pfam" id="PF04577"/>
    </source>
</evidence>
<dbReference type="Pfam" id="PF04577">
    <property type="entry name" value="Glyco_transf_61"/>
    <property type="match status" value="1"/>
</dbReference>
<keyword evidence="5" id="KW-0256">Endoplasmic reticulum</keyword>
<sequence length="774" mass="86205">MSQVIPTNPEGGVSVEVLPISKDTSQYQMAAYVCQSGRERGEIELQPVQFSLRPRKRQCYLDKSLQRELKYIRVLAKDSGGAKAGASNDNRSCARVALCRVALTSAADSADAPSRTASGEPIGTVLKDTEREPMAEESVEEQDAEAAEEILCRPGLLLSSKPLRLANLRDRLKRKFSTRGNQPASGSIAFKTRPKGGLVNSGEFTMTPMSNRMLVVSSPEGGEVSVDTHHQGRHISRCVPVNDATLLAGRRLEKQPRIWAWRLVEVLGEGEEEESAHAQTTVIQVNGGVLIRFLSSLLFCAESVDEWTSPRCLNSCPMKKRRRAKLFPSTRVNLRYRCVLASVLALGMWMMYTLRDAPIGLGSEGGAEVGQRASVSLFERLIARYDDGGQPQDCGLLAGLSRVEKYRRAMLDSFKVYCDGGGSELKCYDKTKGGVARNYVCEGRNLYTHTEDEQELTRLRFYGNCRASEAFREIKFIDCEEKKNKQLAEFKDALGVQPNCSRTLGTVVVFRTRETLGRNPWHSHEEILTLFMTMAALELEPGDATLLINRPKPDARKTFPLLGIYETLLAPGKTVYADELAKAGGTVCFDRVIFPVPPEQAFHTKLPLEGCGRSPILMAYRQHLMKVYRINPRPPPGEPRITVISRGTGFNRRAVNEAEMVKSLERQGRRVQLVKFGKMKLQQQLEVAANTDVLVGVHGAALWWLVLLADCGRVLELGTGADGHYRNLATFRGISHTFIDQRVGHTTREFEWDLKRLDASVTEALSKWHECVRS</sequence>
<feature type="region of interest" description="Disordered" evidence="11">
    <location>
        <begin position="109"/>
        <end position="144"/>
    </location>
</feature>
<keyword evidence="6" id="KW-0325">Glycoprotein</keyword>
<feature type="compositionally biased region" description="Acidic residues" evidence="11">
    <location>
        <begin position="135"/>
        <end position="144"/>
    </location>
</feature>
<gene>
    <name evidence="13" type="ORF">FOZ60_012372</name>
</gene>
<dbReference type="InterPro" id="IPR007657">
    <property type="entry name" value="Glycosyltransferase_61"/>
</dbReference>
<comment type="catalytic activity">
    <reaction evidence="9">
        <text>L-seryl-[protein] + UDP-N-acetyl-alpha-D-glucosamine = 3-O-(N-acetyl-beta-D-glucosaminyl)-L-seryl-[protein] + UDP + H(+)</text>
        <dbReference type="Rhea" id="RHEA:48904"/>
        <dbReference type="Rhea" id="RHEA-COMP:9863"/>
        <dbReference type="Rhea" id="RHEA-COMP:12251"/>
        <dbReference type="ChEBI" id="CHEBI:15378"/>
        <dbReference type="ChEBI" id="CHEBI:29999"/>
        <dbReference type="ChEBI" id="CHEBI:57705"/>
        <dbReference type="ChEBI" id="CHEBI:58223"/>
        <dbReference type="ChEBI" id="CHEBI:90838"/>
        <dbReference type="EC" id="2.4.1.255"/>
    </reaction>
</comment>
<organism evidence="13 14">
    <name type="scientific">Perkinsus olseni</name>
    <name type="common">Perkinsus atlanticus</name>
    <dbReference type="NCBI Taxonomy" id="32597"/>
    <lineage>
        <taxon>Eukaryota</taxon>
        <taxon>Sar</taxon>
        <taxon>Alveolata</taxon>
        <taxon>Perkinsozoa</taxon>
        <taxon>Perkinsea</taxon>
        <taxon>Perkinsida</taxon>
        <taxon>Perkinsidae</taxon>
        <taxon>Perkinsus</taxon>
    </lineage>
</organism>
<evidence type="ECO:0000256" key="2">
    <source>
        <dbReference type="ARBA" id="ARBA00022676"/>
    </source>
</evidence>
<evidence type="ECO:0000313" key="13">
    <source>
        <dbReference type="EMBL" id="KAF4692870.1"/>
    </source>
</evidence>
<evidence type="ECO:0000256" key="7">
    <source>
        <dbReference type="ARBA" id="ARBA00040944"/>
    </source>
</evidence>